<accession>A0AAD5XNA1</accession>
<dbReference type="Gene3D" id="1.20.120.1080">
    <property type="match status" value="1"/>
</dbReference>
<comment type="caution">
    <text evidence="10">The sequence shown here is derived from an EMBL/GenBank/DDBJ whole genome shotgun (WGS) entry which is preliminary data.</text>
</comment>
<proteinExistence type="predicted"/>
<dbReference type="InterPro" id="IPR056890">
    <property type="entry name" value="UBA_DHX29-like"/>
</dbReference>
<keyword evidence="5" id="KW-0067">ATP-binding</keyword>
<feature type="compositionally biased region" description="Acidic residues" evidence="7">
    <location>
        <begin position="828"/>
        <end position="845"/>
    </location>
</feature>
<dbReference type="PROSITE" id="PS51194">
    <property type="entry name" value="HELICASE_CTER"/>
    <property type="match status" value="1"/>
</dbReference>
<evidence type="ECO:0000256" key="4">
    <source>
        <dbReference type="ARBA" id="ARBA00022806"/>
    </source>
</evidence>
<dbReference type="SMART" id="SM00487">
    <property type="entry name" value="DEXDc"/>
    <property type="match status" value="1"/>
</dbReference>
<dbReference type="CDD" id="cd17917">
    <property type="entry name" value="DEXHc_RHA-like"/>
    <property type="match status" value="1"/>
</dbReference>
<dbReference type="Proteomes" id="UP001212152">
    <property type="component" value="Unassembled WGS sequence"/>
</dbReference>
<feature type="compositionally biased region" description="Low complexity" evidence="7">
    <location>
        <begin position="43"/>
        <end position="57"/>
    </location>
</feature>
<dbReference type="SMART" id="SM00490">
    <property type="entry name" value="HELICc"/>
    <property type="match status" value="1"/>
</dbReference>
<reference evidence="10" key="1">
    <citation type="submission" date="2020-05" db="EMBL/GenBank/DDBJ databases">
        <title>Phylogenomic resolution of chytrid fungi.</title>
        <authorList>
            <person name="Stajich J.E."/>
            <person name="Amses K."/>
            <person name="Simmons R."/>
            <person name="Seto K."/>
            <person name="Myers J."/>
            <person name="Bonds A."/>
            <person name="Quandt C.A."/>
            <person name="Barry K."/>
            <person name="Liu P."/>
            <person name="Grigoriev I."/>
            <person name="Longcore J.E."/>
            <person name="James T.Y."/>
        </authorList>
    </citation>
    <scope>NUCLEOTIDE SEQUENCE</scope>
    <source>
        <strain evidence="10">JEL0379</strain>
    </source>
</reference>
<dbReference type="PROSITE" id="PS51192">
    <property type="entry name" value="HELICASE_ATP_BIND_1"/>
    <property type="match status" value="1"/>
</dbReference>
<evidence type="ECO:0000256" key="5">
    <source>
        <dbReference type="ARBA" id="ARBA00022840"/>
    </source>
</evidence>
<dbReference type="InterPro" id="IPR014001">
    <property type="entry name" value="Helicase_ATP-bd"/>
</dbReference>
<dbReference type="EMBL" id="JADGJQ010000139">
    <property type="protein sequence ID" value="KAJ3167494.1"/>
    <property type="molecule type" value="Genomic_DNA"/>
</dbReference>
<dbReference type="InterPro" id="IPR001650">
    <property type="entry name" value="Helicase_C-like"/>
</dbReference>
<name>A0AAD5XNA1_9FUNG</name>
<protein>
    <recommendedName>
        <fullName evidence="1">RNA helicase</fullName>
        <ecNumber evidence="1">3.6.4.13</ecNumber>
    </recommendedName>
</protein>
<dbReference type="Pfam" id="PF00271">
    <property type="entry name" value="Helicase_C"/>
    <property type="match status" value="1"/>
</dbReference>
<keyword evidence="2" id="KW-0547">Nucleotide-binding</keyword>
<feature type="region of interest" description="Disordered" evidence="7">
    <location>
        <begin position="1"/>
        <end position="68"/>
    </location>
</feature>
<dbReference type="Gene3D" id="3.40.50.300">
    <property type="entry name" value="P-loop containing nucleotide triphosphate hydrolases"/>
    <property type="match status" value="2"/>
</dbReference>
<feature type="compositionally biased region" description="Polar residues" evidence="7">
    <location>
        <begin position="846"/>
        <end position="855"/>
    </location>
</feature>
<dbReference type="PANTHER" id="PTHR18934:SF145">
    <property type="entry name" value="ATP-DEPENDENT RNA HELICASE DHX57-RELATED"/>
    <property type="match status" value="1"/>
</dbReference>
<feature type="domain" description="Helicase ATP-binding" evidence="8">
    <location>
        <begin position="587"/>
        <end position="759"/>
    </location>
</feature>
<evidence type="ECO:0000256" key="1">
    <source>
        <dbReference type="ARBA" id="ARBA00012552"/>
    </source>
</evidence>
<dbReference type="InterPro" id="IPR056328">
    <property type="entry name" value="DSRM_DHX29"/>
</dbReference>
<keyword evidence="11" id="KW-1185">Reference proteome</keyword>
<organism evidence="10 11">
    <name type="scientific">Geranomyces variabilis</name>
    <dbReference type="NCBI Taxonomy" id="109894"/>
    <lineage>
        <taxon>Eukaryota</taxon>
        <taxon>Fungi</taxon>
        <taxon>Fungi incertae sedis</taxon>
        <taxon>Chytridiomycota</taxon>
        <taxon>Chytridiomycota incertae sedis</taxon>
        <taxon>Chytridiomycetes</taxon>
        <taxon>Spizellomycetales</taxon>
        <taxon>Powellomycetaceae</taxon>
        <taxon>Geranomyces</taxon>
    </lineage>
</organism>
<dbReference type="SUPFAM" id="SSF54768">
    <property type="entry name" value="dsRNA-binding domain-like"/>
    <property type="match status" value="1"/>
</dbReference>
<keyword evidence="3" id="KW-0378">Hydrolase</keyword>
<evidence type="ECO:0000313" key="10">
    <source>
        <dbReference type="EMBL" id="KAJ3167494.1"/>
    </source>
</evidence>
<dbReference type="InterPro" id="IPR048333">
    <property type="entry name" value="HA2_WH"/>
</dbReference>
<feature type="region of interest" description="Disordered" evidence="7">
    <location>
        <begin position="823"/>
        <end position="857"/>
    </location>
</feature>
<dbReference type="EC" id="3.6.4.13" evidence="1"/>
<dbReference type="SMART" id="SM00847">
    <property type="entry name" value="HA2"/>
    <property type="match status" value="1"/>
</dbReference>
<dbReference type="Pfam" id="PF21010">
    <property type="entry name" value="HA2_C"/>
    <property type="match status" value="1"/>
</dbReference>
<dbReference type="Pfam" id="PF04408">
    <property type="entry name" value="WHD_HA2"/>
    <property type="match status" value="1"/>
</dbReference>
<evidence type="ECO:0000256" key="2">
    <source>
        <dbReference type="ARBA" id="ARBA00022741"/>
    </source>
</evidence>
<sequence>MAKKKKAAPLPPGFVRSVATTSSQAKKHDRGDEEEEPNTSGKASPAPVSEPAAAEPAPDAEPDVLVAGEDYDTRVASLKVDADTQRFEKRKKAVLADPSVPALVLSDEAEKSLTDFVVQQSIVQSRDWFAPESSEPSSRVRLHTAYLTLEKLGFSPDAIEDAMTAVGGQDISAMLDWLCLSLPLAQLPPGFTDKKEPEKAPTITYVAPTLRKKVVEDKRVLGATARKQDTDLDMKSWILNNAVSDSGSDSETSGTEPCAETPSQRYARLFLELDQLKHQSAVAKVEGATVTRKELQGDIRTVRESMEAAETEPGYKEKEAADLIAAGRVERAPVPKKLPPITPPVAVTEDVETQDLLNTIFDDIAPPAPTTGPKKPARKLALPIPKDWTGKTPKQLLQEWINRKARGTAITYYEIPSPRGGFRAGVRFSGGKGKVVLEAAEPDASYHAEKKREAEELAATTALYKVASNLPLHLRLPPAFKALWLEWVVNDEQNALLAQEEEGARRMAFVESFFDKREMRCQTKTRQQGDIAGAATTMATGRNAIARAMDMSRLHSLMQKRAQSPPYKNLFKQRSALPVFAMREQIMDVIRCHRVIVISGETGSGKSTQIPQFIVEDGISRGKAACRVVCTQPRRISATSIASRVSEELGDPAGHVGRDGAWVGYQVRLENRTSPDTLLTFCTVGILLKRLESDHDLRHVTHFVIDEVHERSIDADVLMLCLKRILERRADLTVVLMSATADADRFASYFERIAGIAKVPCLRVPGRTFPVTTHFLEDAVEATRFVVEDRRTNVRDAGVVNVSTGGGKTARVRLQWDTASVSNRSFDNDDDDDDDDDELLEEVDSTENWQASDDVSTERNYSKSTLSTVDLINPRQINFELLESLVRFVCANSNAEEDDAGSVLVFLPGIGEIKKIRARLEGTRGMWLLDLHSTLSTAEQAKVFQRAPKGQTKVVLATNIAETGITIPDVTVVIDTLRAREVQFDRKRNVTRLTEILISKANAMQRRGRAGRVREGVCWHLVTRKQWGRLPSYRPPEMVRVPLEEVCLRVRACRFEGPVVAILNGCVDAPPEKNIFHAVESLTRLNAFTSDERLTPLGQKLCHLPLDVRLGKMLLTACALQCVDPVLTIAAVLSGGKSPFPSGGIGERWREFVWGVSDLLMAFRAYAAFRQVKGTYRARKMWCESKDLSFEALSLVGETRSQILRALLDCGVVATVGGGDVDNAFNKYSDDINVVSSAIAAGSFPNVFLMQPSPPPTDDRVDTTPVSLYPPGRALPLYRLHRTSALVNTLGTAGVKELQGKQWGVSYNVRGGDIGVKTLTAGDFTGAHPIGVLVVAANDIYTQKRTRPNLPPLVTFLLSSPRGVIQGLPP</sequence>
<dbReference type="InterPro" id="IPR011545">
    <property type="entry name" value="DEAD/DEAH_box_helicase_dom"/>
</dbReference>
<dbReference type="GO" id="GO:0003724">
    <property type="term" value="F:RNA helicase activity"/>
    <property type="evidence" value="ECO:0007669"/>
    <property type="project" value="UniProtKB-EC"/>
</dbReference>
<dbReference type="Pfam" id="PF00270">
    <property type="entry name" value="DEAD"/>
    <property type="match status" value="1"/>
</dbReference>
<comment type="catalytic activity">
    <reaction evidence="6">
        <text>ATP + H2O = ADP + phosphate + H(+)</text>
        <dbReference type="Rhea" id="RHEA:13065"/>
        <dbReference type="ChEBI" id="CHEBI:15377"/>
        <dbReference type="ChEBI" id="CHEBI:15378"/>
        <dbReference type="ChEBI" id="CHEBI:30616"/>
        <dbReference type="ChEBI" id="CHEBI:43474"/>
        <dbReference type="ChEBI" id="CHEBI:456216"/>
        <dbReference type="EC" id="3.6.4.13"/>
    </reaction>
</comment>
<dbReference type="Pfam" id="PF24899">
    <property type="entry name" value="UBA_DHX29"/>
    <property type="match status" value="1"/>
</dbReference>
<evidence type="ECO:0000256" key="3">
    <source>
        <dbReference type="ARBA" id="ARBA00022801"/>
    </source>
</evidence>
<evidence type="ECO:0000313" key="11">
    <source>
        <dbReference type="Proteomes" id="UP001212152"/>
    </source>
</evidence>
<evidence type="ECO:0000256" key="7">
    <source>
        <dbReference type="SAM" id="MobiDB-lite"/>
    </source>
</evidence>
<keyword evidence="4 10" id="KW-0347">Helicase</keyword>
<dbReference type="GO" id="GO:0016787">
    <property type="term" value="F:hydrolase activity"/>
    <property type="evidence" value="ECO:0007669"/>
    <property type="project" value="UniProtKB-KW"/>
</dbReference>
<dbReference type="SUPFAM" id="SSF52540">
    <property type="entry name" value="P-loop containing nucleoside triphosphate hydrolases"/>
    <property type="match status" value="1"/>
</dbReference>
<dbReference type="Pfam" id="PF24385">
    <property type="entry name" value="DSRM_DHX29"/>
    <property type="match status" value="1"/>
</dbReference>
<dbReference type="GO" id="GO:0003723">
    <property type="term" value="F:RNA binding"/>
    <property type="evidence" value="ECO:0007669"/>
    <property type="project" value="TreeGrafter"/>
</dbReference>
<dbReference type="FunFam" id="3.40.50.300:FF:000500">
    <property type="entry name" value="ATP-dependent RNA helicase DHX29"/>
    <property type="match status" value="1"/>
</dbReference>
<gene>
    <name evidence="10" type="primary">DHX29</name>
    <name evidence="10" type="ORF">HDU87_001515</name>
</gene>
<evidence type="ECO:0000259" key="9">
    <source>
        <dbReference type="PROSITE" id="PS51194"/>
    </source>
</evidence>
<feature type="domain" description="Helicase C-terminal" evidence="9">
    <location>
        <begin position="881"/>
        <end position="1054"/>
    </location>
</feature>
<evidence type="ECO:0000259" key="8">
    <source>
        <dbReference type="PROSITE" id="PS51192"/>
    </source>
</evidence>
<dbReference type="PANTHER" id="PTHR18934">
    <property type="entry name" value="ATP-DEPENDENT RNA HELICASE"/>
    <property type="match status" value="1"/>
</dbReference>
<dbReference type="InterPro" id="IPR007502">
    <property type="entry name" value="Helicase-assoc_dom"/>
</dbReference>
<dbReference type="GO" id="GO:0005524">
    <property type="term" value="F:ATP binding"/>
    <property type="evidence" value="ECO:0007669"/>
    <property type="project" value="UniProtKB-KW"/>
</dbReference>
<evidence type="ECO:0000256" key="6">
    <source>
        <dbReference type="ARBA" id="ARBA00047984"/>
    </source>
</evidence>
<dbReference type="InterPro" id="IPR027417">
    <property type="entry name" value="P-loop_NTPase"/>
</dbReference>
<dbReference type="CDD" id="cd18791">
    <property type="entry name" value="SF2_C_RHA"/>
    <property type="match status" value="1"/>
</dbReference>